<evidence type="ECO:0000313" key="3">
    <source>
        <dbReference type="Proteomes" id="UP001066276"/>
    </source>
</evidence>
<reference evidence="2" key="1">
    <citation type="journal article" date="2022" name="bioRxiv">
        <title>Sequencing and chromosome-scale assembly of the giantPleurodeles waltlgenome.</title>
        <authorList>
            <person name="Brown T."/>
            <person name="Elewa A."/>
            <person name="Iarovenko S."/>
            <person name="Subramanian E."/>
            <person name="Araus A.J."/>
            <person name="Petzold A."/>
            <person name="Susuki M."/>
            <person name="Suzuki K.-i.T."/>
            <person name="Hayashi T."/>
            <person name="Toyoda A."/>
            <person name="Oliveira C."/>
            <person name="Osipova E."/>
            <person name="Leigh N.D."/>
            <person name="Simon A."/>
            <person name="Yun M.H."/>
        </authorList>
    </citation>
    <scope>NUCLEOTIDE SEQUENCE</scope>
    <source>
        <strain evidence="2">20211129_DDA</strain>
        <tissue evidence="2">Liver</tissue>
    </source>
</reference>
<name>A0AAV7PXL8_PLEWA</name>
<evidence type="ECO:0000313" key="2">
    <source>
        <dbReference type="EMBL" id="KAJ1131882.1"/>
    </source>
</evidence>
<feature type="region of interest" description="Disordered" evidence="1">
    <location>
        <begin position="1"/>
        <end position="77"/>
    </location>
</feature>
<protein>
    <submittedName>
        <fullName evidence="2">Uncharacterized protein</fullName>
    </submittedName>
</protein>
<accession>A0AAV7PXL8</accession>
<sequence>MQIAFAPGESHPEQFALHTRVPAGASESTGQDSQRRNQEARRLKGGPAQRSDISTDPVWSPSGRAKPELQREAGLGAAEPGVDVTRYVCHGFLSCYCFVSLVRAPADHGEWQTVPAPHRRGRFHKQV</sequence>
<organism evidence="2 3">
    <name type="scientific">Pleurodeles waltl</name>
    <name type="common">Iberian ribbed newt</name>
    <dbReference type="NCBI Taxonomy" id="8319"/>
    <lineage>
        <taxon>Eukaryota</taxon>
        <taxon>Metazoa</taxon>
        <taxon>Chordata</taxon>
        <taxon>Craniata</taxon>
        <taxon>Vertebrata</taxon>
        <taxon>Euteleostomi</taxon>
        <taxon>Amphibia</taxon>
        <taxon>Batrachia</taxon>
        <taxon>Caudata</taxon>
        <taxon>Salamandroidea</taxon>
        <taxon>Salamandridae</taxon>
        <taxon>Pleurodelinae</taxon>
        <taxon>Pleurodeles</taxon>
    </lineage>
</organism>
<dbReference type="AlphaFoldDB" id="A0AAV7PXL8"/>
<evidence type="ECO:0000256" key="1">
    <source>
        <dbReference type="SAM" id="MobiDB-lite"/>
    </source>
</evidence>
<proteinExistence type="predicted"/>
<gene>
    <name evidence="2" type="ORF">NDU88_010213</name>
</gene>
<dbReference type="Proteomes" id="UP001066276">
    <property type="component" value="Chromosome 7"/>
</dbReference>
<keyword evidence="3" id="KW-1185">Reference proteome</keyword>
<comment type="caution">
    <text evidence="2">The sequence shown here is derived from an EMBL/GenBank/DDBJ whole genome shotgun (WGS) entry which is preliminary data.</text>
</comment>
<dbReference type="EMBL" id="JANPWB010000011">
    <property type="protein sequence ID" value="KAJ1131882.1"/>
    <property type="molecule type" value="Genomic_DNA"/>
</dbReference>
<feature type="compositionally biased region" description="Basic and acidic residues" evidence="1">
    <location>
        <begin position="33"/>
        <end position="42"/>
    </location>
</feature>